<dbReference type="KEGG" id="gba:J421_2818"/>
<dbReference type="InterPro" id="IPR000626">
    <property type="entry name" value="Ubiquitin-like_dom"/>
</dbReference>
<dbReference type="SUPFAM" id="SSF54236">
    <property type="entry name" value="Ubiquitin-like"/>
    <property type="match status" value="1"/>
</dbReference>
<dbReference type="eggNOG" id="ENOG502ZRAS">
    <property type="taxonomic scope" value="Bacteria"/>
</dbReference>
<keyword evidence="3" id="KW-1185">Reference proteome</keyword>
<accession>W0RJ56</accession>
<dbReference type="RefSeq" id="WP_025411825.1">
    <property type="nucleotide sequence ID" value="NZ_CP007128.1"/>
</dbReference>
<dbReference type="STRING" id="861299.J421_2818"/>
<proteinExistence type="predicted"/>
<evidence type="ECO:0000313" key="2">
    <source>
        <dbReference type="EMBL" id="AHG90355.1"/>
    </source>
</evidence>
<dbReference type="PROSITE" id="PS50053">
    <property type="entry name" value="UBIQUITIN_2"/>
    <property type="match status" value="1"/>
</dbReference>
<dbReference type="InParanoid" id="W0RJ56"/>
<dbReference type="HOGENOM" id="CLU_2193180_0_0_0"/>
<dbReference type="Proteomes" id="UP000019151">
    <property type="component" value="Chromosome"/>
</dbReference>
<evidence type="ECO:0000313" key="3">
    <source>
        <dbReference type="Proteomes" id="UP000019151"/>
    </source>
</evidence>
<dbReference type="AlphaFoldDB" id="W0RJ56"/>
<dbReference type="OrthoDB" id="9850224at2"/>
<feature type="domain" description="Ubiquitin-like" evidence="1">
    <location>
        <begin position="30"/>
        <end position="109"/>
    </location>
</feature>
<name>W0RJ56_9BACT</name>
<protein>
    <recommendedName>
        <fullName evidence="1">Ubiquitin-like domain-containing protein</fullName>
    </recommendedName>
</protein>
<sequence length="111" mass="12266">MSAERAPFTAQLRAQPGVIEVGAADAPERWTVRVQLSDAWDTVRMTAPPTEPVLTLKLRALEVLWSDAPYHDDFVVKLHGAVVDEHASLADVGATDGSILLLMLRRRRPVR</sequence>
<evidence type="ECO:0000259" key="1">
    <source>
        <dbReference type="PROSITE" id="PS50053"/>
    </source>
</evidence>
<gene>
    <name evidence="2" type="ORF">J421_2818</name>
</gene>
<reference evidence="2 3" key="1">
    <citation type="journal article" date="2014" name="Genome Announc.">
        <title>Genome Sequence and Methylome of Soil Bacterium Gemmatirosa kalamazoonensis KBS708T, a Member of the Rarely Cultivated Gemmatimonadetes Phylum.</title>
        <authorList>
            <person name="Debruyn J.M."/>
            <person name="Radosevich M."/>
            <person name="Wommack K.E."/>
            <person name="Polson S.W."/>
            <person name="Hauser L.J."/>
            <person name="Fawaz M.N."/>
            <person name="Korlach J."/>
            <person name="Tsai Y.C."/>
        </authorList>
    </citation>
    <scope>NUCLEOTIDE SEQUENCE [LARGE SCALE GENOMIC DNA]</scope>
    <source>
        <strain evidence="2 3">KBS708</strain>
    </source>
</reference>
<organism evidence="2 3">
    <name type="scientific">Gemmatirosa kalamazoonensis</name>
    <dbReference type="NCBI Taxonomy" id="861299"/>
    <lineage>
        <taxon>Bacteria</taxon>
        <taxon>Pseudomonadati</taxon>
        <taxon>Gemmatimonadota</taxon>
        <taxon>Gemmatimonadia</taxon>
        <taxon>Gemmatimonadales</taxon>
        <taxon>Gemmatimonadaceae</taxon>
        <taxon>Gemmatirosa</taxon>
    </lineage>
</organism>
<dbReference type="InterPro" id="IPR029071">
    <property type="entry name" value="Ubiquitin-like_domsf"/>
</dbReference>
<dbReference type="EMBL" id="CP007128">
    <property type="protein sequence ID" value="AHG90355.1"/>
    <property type="molecule type" value="Genomic_DNA"/>
</dbReference>